<keyword evidence="4" id="KW-1185">Reference proteome</keyword>
<gene>
    <name evidence="3" type="ORF">K435DRAFT_792483</name>
</gene>
<sequence>MDAVVDVNTARHGLMFAGLVINILLYGSLIFQFYLYFVAFLFVAETASVVLPSVFLYDSIIIHFAPAVGGIVSGSTEIFFGWRIKNLGKPTQWMALPIFGLALAHIVKDESERLYDSHVPGLMRSSTTSRGFLGTKNDFAERGEPTNLVDRLVADIFQTGLLTAFVSTTNLVTYASAHWMISVPLKPSLFKSSSPGWCYEEDWPEIQRTEVFIQSEVDSDALSNVTTLAGPRPSGDSGGSSFTTATFRTV</sequence>
<feature type="transmembrane region" description="Helical" evidence="2">
    <location>
        <begin position="64"/>
        <end position="84"/>
    </location>
</feature>
<evidence type="ECO:0000256" key="1">
    <source>
        <dbReference type="SAM" id="MobiDB-lite"/>
    </source>
</evidence>
<protein>
    <submittedName>
        <fullName evidence="3">Uncharacterized protein</fullName>
    </submittedName>
</protein>
<dbReference type="AlphaFoldDB" id="A0A4S8MIS8"/>
<reference evidence="3 4" key="1">
    <citation type="journal article" date="2019" name="Nat. Ecol. Evol.">
        <title>Megaphylogeny resolves global patterns of mushroom evolution.</title>
        <authorList>
            <person name="Varga T."/>
            <person name="Krizsan K."/>
            <person name="Foldi C."/>
            <person name="Dima B."/>
            <person name="Sanchez-Garcia M."/>
            <person name="Sanchez-Ramirez S."/>
            <person name="Szollosi G.J."/>
            <person name="Szarkandi J.G."/>
            <person name="Papp V."/>
            <person name="Albert L."/>
            <person name="Andreopoulos W."/>
            <person name="Angelini C."/>
            <person name="Antonin V."/>
            <person name="Barry K.W."/>
            <person name="Bougher N.L."/>
            <person name="Buchanan P."/>
            <person name="Buyck B."/>
            <person name="Bense V."/>
            <person name="Catcheside P."/>
            <person name="Chovatia M."/>
            <person name="Cooper J."/>
            <person name="Damon W."/>
            <person name="Desjardin D."/>
            <person name="Finy P."/>
            <person name="Geml J."/>
            <person name="Haridas S."/>
            <person name="Hughes K."/>
            <person name="Justo A."/>
            <person name="Karasinski D."/>
            <person name="Kautmanova I."/>
            <person name="Kiss B."/>
            <person name="Kocsube S."/>
            <person name="Kotiranta H."/>
            <person name="LaButti K.M."/>
            <person name="Lechner B.E."/>
            <person name="Liimatainen K."/>
            <person name="Lipzen A."/>
            <person name="Lukacs Z."/>
            <person name="Mihaltcheva S."/>
            <person name="Morgado L.N."/>
            <person name="Niskanen T."/>
            <person name="Noordeloos M.E."/>
            <person name="Ohm R.A."/>
            <person name="Ortiz-Santana B."/>
            <person name="Ovrebo C."/>
            <person name="Racz N."/>
            <person name="Riley R."/>
            <person name="Savchenko A."/>
            <person name="Shiryaev A."/>
            <person name="Soop K."/>
            <person name="Spirin V."/>
            <person name="Szebenyi C."/>
            <person name="Tomsovsky M."/>
            <person name="Tulloss R.E."/>
            <person name="Uehling J."/>
            <person name="Grigoriev I.V."/>
            <person name="Vagvolgyi C."/>
            <person name="Papp T."/>
            <person name="Martin F.M."/>
            <person name="Miettinen O."/>
            <person name="Hibbett D.S."/>
            <person name="Nagy L.G."/>
        </authorList>
    </citation>
    <scope>NUCLEOTIDE SEQUENCE [LARGE SCALE GENOMIC DNA]</scope>
    <source>
        <strain evidence="3 4">CBS 962.96</strain>
    </source>
</reference>
<evidence type="ECO:0000256" key="2">
    <source>
        <dbReference type="SAM" id="Phobius"/>
    </source>
</evidence>
<keyword evidence="2" id="KW-0812">Transmembrane</keyword>
<keyword evidence="2" id="KW-1133">Transmembrane helix</keyword>
<feature type="compositionally biased region" description="Low complexity" evidence="1">
    <location>
        <begin position="230"/>
        <end position="241"/>
    </location>
</feature>
<accession>A0A4S8MIS8</accession>
<organism evidence="3 4">
    <name type="scientific">Dendrothele bispora (strain CBS 962.96)</name>
    <dbReference type="NCBI Taxonomy" id="1314807"/>
    <lineage>
        <taxon>Eukaryota</taxon>
        <taxon>Fungi</taxon>
        <taxon>Dikarya</taxon>
        <taxon>Basidiomycota</taxon>
        <taxon>Agaricomycotina</taxon>
        <taxon>Agaricomycetes</taxon>
        <taxon>Agaricomycetidae</taxon>
        <taxon>Agaricales</taxon>
        <taxon>Agaricales incertae sedis</taxon>
        <taxon>Dendrothele</taxon>
    </lineage>
</organism>
<evidence type="ECO:0000313" key="4">
    <source>
        <dbReference type="Proteomes" id="UP000297245"/>
    </source>
</evidence>
<feature type="transmembrane region" description="Helical" evidence="2">
    <location>
        <begin position="12"/>
        <end position="31"/>
    </location>
</feature>
<dbReference type="EMBL" id="ML179076">
    <property type="protein sequence ID" value="THV02492.1"/>
    <property type="molecule type" value="Genomic_DNA"/>
</dbReference>
<name>A0A4S8MIS8_DENBC</name>
<feature type="region of interest" description="Disordered" evidence="1">
    <location>
        <begin position="228"/>
        <end position="250"/>
    </location>
</feature>
<keyword evidence="2" id="KW-0472">Membrane</keyword>
<dbReference type="Proteomes" id="UP000297245">
    <property type="component" value="Unassembled WGS sequence"/>
</dbReference>
<evidence type="ECO:0000313" key="3">
    <source>
        <dbReference type="EMBL" id="THV02492.1"/>
    </source>
</evidence>
<proteinExistence type="predicted"/>